<dbReference type="GO" id="GO:0046872">
    <property type="term" value="F:metal ion binding"/>
    <property type="evidence" value="ECO:0007669"/>
    <property type="project" value="UniProtKB-KW"/>
</dbReference>
<comment type="cofactor">
    <cofactor evidence="1">
        <name>[4Fe-4S] cluster</name>
        <dbReference type="ChEBI" id="CHEBI:49883"/>
    </cofactor>
</comment>
<dbReference type="Pfam" id="PF04055">
    <property type="entry name" value="Radical_SAM"/>
    <property type="match status" value="1"/>
</dbReference>
<reference evidence="7 8" key="1">
    <citation type="submission" date="2022-12" db="EMBL/GenBank/DDBJ databases">
        <title>Metagenome assembled genome from gulf of manar.</title>
        <authorList>
            <person name="Kohli P."/>
            <person name="Pk S."/>
            <person name="Venkata Ramana C."/>
            <person name="Sasikala C."/>
        </authorList>
    </citation>
    <scope>NUCLEOTIDE SEQUENCE [LARGE SCALE GENOMIC DNA]</scope>
    <source>
        <strain evidence="7">JB008</strain>
    </source>
</reference>
<protein>
    <submittedName>
        <fullName evidence="7">Radical SAM protein</fullName>
    </submittedName>
</protein>
<dbReference type="SFLD" id="SFLDG01082">
    <property type="entry name" value="B12-binding_domain_containing"/>
    <property type="match status" value="1"/>
</dbReference>
<dbReference type="SMART" id="SM00729">
    <property type="entry name" value="Elp3"/>
    <property type="match status" value="1"/>
</dbReference>
<keyword evidence="5" id="KW-0411">Iron-sulfur</keyword>
<dbReference type="PANTHER" id="PTHR43409">
    <property type="entry name" value="ANAEROBIC MAGNESIUM-PROTOPORPHYRIN IX MONOMETHYL ESTER CYCLASE-RELATED"/>
    <property type="match status" value="1"/>
</dbReference>
<dbReference type="InterPro" id="IPR013785">
    <property type="entry name" value="Aldolase_TIM"/>
</dbReference>
<dbReference type="GO" id="GO:0003824">
    <property type="term" value="F:catalytic activity"/>
    <property type="evidence" value="ECO:0007669"/>
    <property type="project" value="InterPro"/>
</dbReference>
<dbReference type="InterPro" id="IPR058240">
    <property type="entry name" value="rSAM_sf"/>
</dbReference>
<feature type="domain" description="Radical SAM core" evidence="6">
    <location>
        <begin position="9"/>
        <end position="241"/>
    </location>
</feature>
<dbReference type="Gene3D" id="3.20.20.70">
    <property type="entry name" value="Aldolase class I"/>
    <property type="match status" value="1"/>
</dbReference>
<evidence type="ECO:0000259" key="6">
    <source>
        <dbReference type="PROSITE" id="PS51918"/>
    </source>
</evidence>
<dbReference type="InterPro" id="IPR007197">
    <property type="entry name" value="rSAM"/>
</dbReference>
<name>A0AAJ1ML54_9SPIO</name>
<evidence type="ECO:0000256" key="1">
    <source>
        <dbReference type="ARBA" id="ARBA00001966"/>
    </source>
</evidence>
<dbReference type="InterPro" id="IPR006638">
    <property type="entry name" value="Elp3/MiaA/NifB-like_rSAM"/>
</dbReference>
<dbReference type="SUPFAM" id="SSF102114">
    <property type="entry name" value="Radical SAM enzymes"/>
    <property type="match status" value="1"/>
</dbReference>
<dbReference type="PANTHER" id="PTHR43409:SF4">
    <property type="entry name" value="RADICAL SAM SUPERFAMILY PROTEIN"/>
    <property type="match status" value="1"/>
</dbReference>
<keyword evidence="4" id="KW-0408">Iron</keyword>
<proteinExistence type="predicted"/>
<accession>A0AAJ1ML54</accession>
<sequence length="292" mass="33061">MTFTGPIYRPPWEADSLLLQVTVGCAHNKCNFCTMYRDTPFSIDPFEQIENDIIEARKQYRKVNRIFLVNGDAFVLSARRLKPIAEKIIEYFPEVEVITMYSSINNIKNKTDEELVELRKLRVNELWVGVETAHGEALKYLNKGSTIEDTRSQLKRLNKAGMDFFYGFMYGAAGKGRGIETAIENAKLINATNPVGIAPTTLGANEGTPLKKDVEKGIFELATEREIYEEMIKTIELIDTDDLIYYGAHAINTIPFNCILPRDKKIALNSIEGRIAELSNDFLDSVPVRHSI</sequence>
<dbReference type="Proteomes" id="UP001221217">
    <property type="component" value="Unassembled WGS sequence"/>
</dbReference>
<dbReference type="GO" id="GO:0051536">
    <property type="term" value="F:iron-sulfur cluster binding"/>
    <property type="evidence" value="ECO:0007669"/>
    <property type="project" value="UniProtKB-KW"/>
</dbReference>
<dbReference type="EMBL" id="JAQQAL010000006">
    <property type="protein sequence ID" value="MDC7225440.1"/>
    <property type="molecule type" value="Genomic_DNA"/>
</dbReference>
<keyword evidence="2" id="KW-0949">S-adenosyl-L-methionine</keyword>
<organism evidence="7 8">
    <name type="scientific">Candidatus Thalassospirochaeta sargassi</name>
    <dbReference type="NCBI Taxonomy" id="3119039"/>
    <lineage>
        <taxon>Bacteria</taxon>
        <taxon>Pseudomonadati</taxon>
        <taxon>Spirochaetota</taxon>
        <taxon>Spirochaetia</taxon>
        <taxon>Spirochaetales</taxon>
        <taxon>Spirochaetaceae</taxon>
        <taxon>Candidatus Thalassospirochaeta</taxon>
    </lineage>
</organism>
<evidence type="ECO:0000313" key="7">
    <source>
        <dbReference type="EMBL" id="MDC7225440.1"/>
    </source>
</evidence>
<evidence type="ECO:0000256" key="5">
    <source>
        <dbReference type="ARBA" id="ARBA00023014"/>
    </source>
</evidence>
<dbReference type="SFLD" id="SFLDS00029">
    <property type="entry name" value="Radical_SAM"/>
    <property type="match status" value="1"/>
</dbReference>
<evidence type="ECO:0000256" key="2">
    <source>
        <dbReference type="ARBA" id="ARBA00022691"/>
    </source>
</evidence>
<dbReference type="InterPro" id="IPR051198">
    <property type="entry name" value="BchE-like"/>
</dbReference>
<dbReference type="CDD" id="cd01335">
    <property type="entry name" value="Radical_SAM"/>
    <property type="match status" value="1"/>
</dbReference>
<evidence type="ECO:0000256" key="3">
    <source>
        <dbReference type="ARBA" id="ARBA00022723"/>
    </source>
</evidence>
<dbReference type="SFLD" id="SFLDG01095">
    <property type="entry name" value="Uncharacterised_Radical_SAM_Su"/>
    <property type="match status" value="1"/>
</dbReference>
<gene>
    <name evidence="7" type="ORF">PQJ61_01605</name>
</gene>
<keyword evidence="3" id="KW-0479">Metal-binding</keyword>
<evidence type="ECO:0000313" key="8">
    <source>
        <dbReference type="Proteomes" id="UP001221217"/>
    </source>
</evidence>
<comment type="caution">
    <text evidence="7">The sequence shown here is derived from an EMBL/GenBank/DDBJ whole genome shotgun (WGS) entry which is preliminary data.</text>
</comment>
<dbReference type="AlphaFoldDB" id="A0AAJ1ML54"/>
<dbReference type="PROSITE" id="PS51918">
    <property type="entry name" value="RADICAL_SAM"/>
    <property type="match status" value="1"/>
</dbReference>
<evidence type="ECO:0000256" key="4">
    <source>
        <dbReference type="ARBA" id="ARBA00023004"/>
    </source>
</evidence>